<accession>A0ABV5CSJ0</accession>
<organism evidence="1 2">
    <name type="scientific">Polymorphospora lycopeni</name>
    <dbReference type="NCBI Taxonomy" id="3140240"/>
    <lineage>
        <taxon>Bacteria</taxon>
        <taxon>Bacillati</taxon>
        <taxon>Actinomycetota</taxon>
        <taxon>Actinomycetes</taxon>
        <taxon>Micromonosporales</taxon>
        <taxon>Micromonosporaceae</taxon>
        <taxon>Polymorphospora</taxon>
    </lineage>
</organism>
<gene>
    <name evidence="1" type="ORF">AAFH96_18010</name>
</gene>
<sequence>MQQVPVVVDDPDTLQRLRRAADGMSTARATQYAISLGVTPPSADPDWELMTRFEADGSEGPLMWVLVSEPLGDK</sequence>
<keyword evidence="2" id="KW-1185">Reference proteome</keyword>
<evidence type="ECO:0000313" key="1">
    <source>
        <dbReference type="EMBL" id="MFB6394987.1"/>
    </source>
</evidence>
<evidence type="ECO:0000313" key="2">
    <source>
        <dbReference type="Proteomes" id="UP001582793"/>
    </source>
</evidence>
<name>A0ABV5CSJ0_9ACTN</name>
<dbReference type="EMBL" id="JBCGDC010000048">
    <property type="protein sequence ID" value="MFB6394987.1"/>
    <property type="molecule type" value="Genomic_DNA"/>
</dbReference>
<dbReference type="RefSeq" id="WP_375734961.1">
    <property type="nucleotide sequence ID" value="NZ_JBCGDC010000048.1"/>
</dbReference>
<dbReference type="Proteomes" id="UP001582793">
    <property type="component" value="Unassembled WGS sequence"/>
</dbReference>
<comment type="caution">
    <text evidence="1">The sequence shown here is derived from an EMBL/GenBank/DDBJ whole genome shotgun (WGS) entry which is preliminary data.</text>
</comment>
<protein>
    <submittedName>
        <fullName evidence="1">Uncharacterized protein</fullName>
    </submittedName>
</protein>
<reference evidence="1 2" key="1">
    <citation type="submission" date="2024-04" db="EMBL/GenBank/DDBJ databases">
        <title>Polymorphospora sp. isolated from Baiyangdian Lake in Xiong'an New Area.</title>
        <authorList>
            <person name="Zhang X."/>
            <person name="Liu J."/>
        </authorList>
    </citation>
    <scope>NUCLEOTIDE SEQUENCE [LARGE SCALE GENOMIC DNA]</scope>
    <source>
        <strain evidence="1 2">2-325</strain>
    </source>
</reference>
<proteinExistence type="predicted"/>